<dbReference type="GO" id="GO:0033818">
    <property type="term" value="F:beta-ketoacyl-acyl-carrier-protein synthase III activity"/>
    <property type="evidence" value="ECO:0007669"/>
    <property type="project" value="UniProtKB-EC"/>
</dbReference>
<dbReference type="HAMAP" id="MF_01815">
    <property type="entry name" value="FabH"/>
    <property type="match status" value="1"/>
</dbReference>
<dbReference type="NCBIfam" id="NF006829">
    <property type="entry name" value="PRK09352.1"/>
    <property type="match status" value="1"/>
</dbReference>
<sequence>MTAAIVGVGSALPERVVPNSHFEAIGSSDEWIVKRTGIRQRHFLPEDGHLADLALAASRTALARSGRTAREVGHVVVATTTPDRTTPGLAVEVAARLGADRAAAFDLHAACAGFVYALDHAVALIESGRAGTVLVCGAEALTRITDHEDRSTAVLLGDGAGAVVVADVADADAADTVLGPSVEPAFRLGSDGELIPLLYADRYDRKLRMDGPEIFVQAVERMSEAARDVLARRELTADDVDLFVAHQANARIVRAVGKELGVAPERLYLNVDRVANTSSASIPLALHQAWREGRLGPTGLLGVAAFGAGVTWGAGVIGWRLTEPEADAVEAG</sequence>
<organism evidence="12 13">
    <name type="scientific">Streptomyces litmocidini</name>
    <dbReference type="NCBI Taxonomy" id="67318"/>
    <lineage>
        <taxon>Bacteria</taxon>
        <taxon>Bacillati</taxon>
        <taxon>Actinomycetota</taxon>
        <taxon>Actinomycetes</taxon>
        <taxon>Kitasatosporales</taxon>
        <taxon>Streptomycetaceae</taxon>
        <taxon>Streptomyces</taxon>
    </lineage>
</organism>
<dbReference type="PANTHER" id="PTHR34069:SF2">
    <property type="entry name" value="BETA-KETOACYL-[ACYL-CARRIER-PROTEIN] SYNTHASE III"/>
    <property type="match status" value="1"/>
</dbReference>
<evidence type="ECO:0000256" key="3">
    <source>
        <dbReference type="ARBA" id="ARBA00022516"/>
    </source>
</evidence>
<dbReference type="NCBIfam" id="TIGR00747">
    <property type="entry name" value="fabH"/>
    <property type="match status" value="1"/>
</dbReference>
<dbReference type="Proteomes" id="UP001611339">
    <property type="component" value="Unassembled WGS sequence"/>
</dbReference>
<evidence type="ECO:0000313" key="12">
    <source>
        <dbReference type="EMBL" id="MFI1715864.1"/>
    </source>
</evidence>
<keyword evidence="4 9" id="KW-0808">Transferase</keyword>
<evidence type="ECO:0000256" key="9">
    <source>
        <dbReference type="HAMAP-Rule" id="MF_01815"/>
    </source>
</evidence>
<evidence type="ECO:0000256" key="7">
    <source>
        <dbReference type="ARBA" id="ARBA00023160"/>
    </source>
</evidence>
<dbReference type="EC" id="2.3.1.180" evidence="9"/>
<keyword evidence="3 9" id="KW-0444">Lipid biosynthesis</keyword>
<evidence type="ECO:0000256" key="5">
    <source>
        <dbReference type="ARBA" id="ARBA00022832"/>
    </source>
</evidence>
<comment type="pathway">
    <text evidence="9">Lipid metabolism; fatty acid biosynthesis.</text>
</comment>
<feature type="active site" evidence="9">
    <location>
        <position position="246"/>
    </location>
</feature>
<keyword evidence="6 9" id="KW-0443">Lipid metabolism</keyword>
<comment type="similarity">
    <text evidence="1 9">Belongs to the thiolase-like superfamily. FabH family.</text>
</comment>
<dbReference type="InterPro" id="IPR016039">
    <property type="entry name" value="Thiolase-like"/>
</dbReference>
<comment type="subunit">
    <text evidence="9">Homodimer.</text>
</comment>
<dbReference type="RefSeq" id="WP_398710583.1">
    <property type="nucleotide sequence ID" value="NZ_JBIRUI010000008.1"/>
</dbReference>
<evidence type="ECO:0000256" key="1">
    <source>
        <dbReference type="ARBA" id="ARBA00008642"/>
    </source>
</evidence>
<feature type="domain" description="Beta-ketoacyl-[acyl-carrier-protein] synthase III N-terminal" evidence="11">
    <location>
        <begin position="105"/>
        <end position="172"/>
    </location>
</feature>
<dbReference type="Pfam" id="PF08541">
    <property type="entry name" value="ACP_syn_III_C"/>
    <property type="match status" value="1"/>
</dbReference>
<evidence type="ECO:0000256" key="2">
    <source>
        <dbReference type="ARBA" id="ARBA00022490"/>
    </source>
</evidence>
<evidence type="ECO:0000313" key="13">
    <source>
        <dbReference type="Proteomes" id="UP001611339"/>
    </source>
</evidence>
<dbReference type="InterPro" id="IPR004655">
    <property type="entry name" value="FabH"/>
</dbReference>
<feature type="active site" evidence="9">
    <location>
        <position position="111"/>
    </location>
</feature>
<comment type="caution">
    <text evidence="12">The sequence shown here is derived from an EMBL/GenBank/DDBJ whole genome shotgun (WGS) entry which is preliminary data.</text>
</comment>
<comment type="catalytic activity">
    <reaction evidence="9">
        <text>malonyl-[ACP] + acetyl-CoA + H(+) = 3-oxobutanoyl-[ACP] + CO2 + CoA</text>
        <dbReference type="Rhea" id="RHEA:12080"/>
        <dbReference type="Rhea" id="RHEA-COMP:9623"/>
        <dbReference type="Rhea" id="RHEA-COMP:9625"/>
        <dbReference type="ChEBI" id="CHEBI:15378"/>
        <dbReference type="ChEBI" id="CHEBI:16526"/>
        <dbReference type="ChEBI" id="CHEBI:57287"/>
        <dbReference type="ChEBI" id="CHEBI:57288"/>
        <dbReference type="ChEBI" id="CHEBI:78449"/>
        <dbReference type="ChEBI" id="CHEBI:78450"/>
        <dbReference type="EC" id="2.3.1.180"/>
    </reaction>
</comment>
<comment type="domain">
    <text evidence="9">The last Arg residue of the ACP-binding site is essential for the weak association between ACP/AcpP and FabH.</text>
</comment>
<keyword evidence="8 9" id="KW-0012">Acyltransferase</keyword>
<evidence type="ECO:0000256" key="6">
    <source>
        <dbReference type="ARBA" id="ARBA00023098"/>
    </source>
</evidence>
<proteinExistence type="inferred from homology"/>
<keyword evidence="5 9" id="KW-0276">Fatty acid metabolism</keyword>
<keyword evidence="13" id="KW-1185">Reference proteome</keyword>
<keyword evidence="2 9" id="KW-0963">Cytoplasm</keyword>
<dbReference type="CDD" id="cd00830">
    <property type="entry name" value="KAS_III"/>
    <property type="match status" value="1"/>
</dbReference>
<evidence type="ECO:0000259" key="10">
    <source>
        <dbReference type="Pfam" id="PF08541"/>
    </source>
</evidence>
<protein>
    <recommendedName>
        <fullName evidence="9">Beta-ketoacyl-[acyl-carrier-protein] synthase III</fullName>
        <shortName evidence="9">Beta-ketoacyl-ACP synthase III</shortName>
        <shortName evidence="9">KAS III</shortName>
        <ecNumber evidence="9">2.3.1.180</ecNumber>
    </recommendedName>
    <alternativeName>
        <fullName evidence="9">3-oxoacyl-[acyl-carrier-protein] synthase 3</fullName>
    </alternativeName>
    <alternativeName>
        <fullName evidence="9">3-oxoacyl-[acyl-carrier-protein] synthase III</fullName>
    </alternativeName>
</protein>
<dbReference type="EMBL" id="JBIRUI010000008">
    <property type="protein sequence ID" value="MFI1715864.1"/>
    <property type="molecule type" value="Genomic_DNA"/>
</dbReference>
<dbReference type="Gene3D" id="3.40.47.10">
    <property type="match status" value="1"/>
</dbReference>
<dbReference type="InterPro" id="IPR013747">
    <property type="entry name" value="ACP_syn_III_C"/>
</dbReference>
<gene>
    <name evidence="9" type="primary">fabH</name>
    <name evidence="12" type="ORF">ACH407_20105</name>
</gene>
<dbReference type="InterPro" id="IPR013751">
    <property type="entry name" value="ACP_syn_III_N"/>
</dbReference>
<evidence type="ECO:0000256" key="4">
    <source>
        <dbReference type="ARBA" id="ARBA00022679"/>
    </source>
</evidence>
<feature type="region of interest" description="ACP-binding" evidence="9">
    <location>
        <begin position="247"/>
        <end position="251"/>
    </location>
</feature>
<name>A0ABW7UBN1_9ACTN</name>
<comment type="function">
    <text evidence="9">Catalyzes the condensation reaction of fatty acid synthesis by the addition to an acyl acceptor of two carbons from malonyl-ACP. Catalyzes the first condensation reaction which initiates fatty acid synthesis and may therefore play a role in governing the total rate of fatty acid production. Possesses both acetoacetyl-ACP synthase and acetyl transacylase activities. Its substrate specificity determines the biosynthesis of branched-chain and/or straight-chain of fatty acids.</text>
</comment>
<comment type="subcellular location">
    <subcellularLocation>
        <location evidence="9">Cytoplasm</location>
    </subcellularLocation>
</comment>
<dbReference type="PANTHER" id="PTHR34069">
    <property type="entry name" value="3-OXOACYL-[ACYL-CARRIER-PROTEIN] SYNTHASE 3"/>
    <property type="match status" value="1"/>
</dbReference>
<evidence type="ECO:0000256" key="8">
    <source>
        <dbReference type="ARBA" id="ARBA00023315"/>
    </source>
</evidence>
<dbReference type="SUPFAM" id="SSF53901">
    <property type="entry name" value="Thiolase-like"/>
    <property type="match status" value="1"/>
</dbReference>
<feature type="active site" evidence="9">
    <location>
        <position position="276"/>
    </location>
</feature>
<keyword evidence="7 9" id="KW-0275">Fatty acid biosynthesis</keyword>
<keyword evidence="9" id="KW-0511">Multifunctional enzyme</keyword>
<reference evidence="12 13" key="1">
    <citation type="submission" date="2024-10" db="EMBL/GenBank/DDBJ databases">
        <title>The Natural Products Discovery Center: Release of the First 8490 Sequenced Strains for Exploring Actinobacteria Biosynthetic Diversity.</title>
        <authorList>
            <person name="Kalkreuter E."/>
            <person name="Kautsar S.A."/>
            <person name="Yang D."/>
            <person name="Bader C.D."/>
            <person name="Teijaro C.N."/>
            <person name="Fluegel L."/>
            <person name="Davis C.M."/>
            <person name="Simpson J.R."/>
            <person name="Lauterbach L."/>
            <person name="Steele A.D."/>
            <person name="Gui C."/>
            <person name="Meng S."/>
            <person name="Li G."/>
            <person name="Viehrig K."/>
            <person name="Ye F."/>
            <person name="Su P."/>
            <person name="Kiefer A.F."/>
            <person name="Nichols A."/>
            <person name="Cepeda A.J."/>
            <person name="Yan W."/>
            <person name="Fan B."/>
            <person name="Jiang Y."/>
            <person name="Adhikari A."/>
            <person name="Zheng C.-J."/>
            <person name="Schuster L."/>
            <person name="Cowan T.M."/>
            <person name="Smanski M.J."/>
            <person name="Chevrette M.G."/>
            <person name="De Carvalho L.P.S."/>
            <person name="Shen B."/>
        </authorList>
    </citation>
    <scope>NUCLEOTIDE SEQUENCE [LARGE SCALE GENOMIC DNA]</scope>
    <source>
        <strain evidence="12 13">NPDC020602</strain>
    </source>
</reference>
<dbReference type="Pfam" id="PF08545">
    <property type="entry name" value="ACP_syn_III"/>
    <property type="match status" value="1"/>
</dbReference>
<accession>A0ABW7UBN1</accession>
<feature type="domain" description="Beta-ketoacyl-[acyl-carrier-protein] synthase III C-terminal" evidence="10">
    <location>
        <begin position="230"/>
        <end position="319"/>
    </location>
</feature>
<evidence type="ECO:0000259" key="11">
    <source>
        <dbReference type="Pfam" id="PF08545"/>
    </source>
</evidence>